<evidence type="ECO:0008006" key="10">
    <source>
        <dbReference type="Google" id="ProtNLM"/>
    </source>
</evidence>
<keyword evidence="6 7" id="KW-0472">Membrane</keyword>
<keyword evidence="9" id="KW-1185">Reference proteome</keyword>
<proteinExistence type="predicted"/>
<comment type="caution">
    <text evidence="8">The sequence shown here is derived from an EMBL/GenBank/DDBJ whole genome shotgun (WGS) entry which is preliminary data.</text>
</comment>
<keyword evidence="5 7" id="KW-1133">Transmembrane helix</keyword>
<gene>
    <name evidence="8" type="ORF">DES35_102197</name>
</gene>
<dbReference type="GO" id="GO:0055085">
    <property type="term" value="P:transmembrane transport"/>
    <property type="evidence" value="ECO:0007669"/>
    <property type="project" value="InterPro"/>
</dbReference>
<dbReference type="RefSeq" id="WP_051889352.1">
    <property type="nucleotide sequence ID" value="NZ_BHZF01000002.1"/>
</dbReference>
<dbReference type="Proteomes" id="UP000253517">
    <property type="component" value="Unassembled WGS sequence"/>
</dbReference>
<dbReference type="Pfam" id="PF03547">
    <property type="entry name" value="Mem_trans"/>
    <property type="match status" value="1"/>
</dbReference>
<dbReference type="EMBL" id="QPJS01000002">
    <property type="protein sequence ID" value="RCX03742.1"/>
    <property type="molecule type" value="Genomic_DNA"/>
</dbReference>
<dbReference type="GO" id="GO:0016020">
    <property type="term" value="C:membrane"/>
    <property type="evidence" value="ECO:0007669"/>
    <property type="project" value="UniProtKB-SubCell"/>
</dbReference>
<evidence type="ECO:0000313" key="8">
    <source>
        <dbReference type="EMBL" id="RCX03742.1"/>
    </source>
</evidence>
<evidence type="ECO:0000256" key="7">
    <source>
        <dbReference type="SAM" id="Phobius"/>
    </source>
</evidence>
<feature type="transmembrane region" description="Helical" evidence="7">
    <location>
        <begin position="218"/>
        <end position="239"/>
    </location>
</feature>
<feature type="transmembrane region" description="Helical" evidence="7">
    <location>
        <begin position="157"/>
        <end position="176"/>
    </location>
</feature>
<name>A0A369A353_9FLAO</name>
<feature type="transmembrane region" description="Helical" evidence="7">
    <location>
        <begin position="277"/>
        <end position="296"/>
    </location>
</feature>
<sequence length="303" mass="33515">MANFVLIVLCLLIGQGLRRVKDFPRDGHRALNAFIIYVALPAVAFRYVPAIEWSGAVVWPFVVQFVGFGVALGAVWLFGRMKPLDTATRGAMLLTMGLCNTSFVGFPLVETWYGADAIRVALLSDQGAFFVLSLLGVGFATWYAEGHVSVGYLVRRVVSFPPFIAFVLAVLLPVNILPGWWGVLMEKLSAPLVPLALISVSLQISFGERFGQWGELWWSLMVKLVVVPAVALGMLWWVADMPEEYFKVTVFESAMAPMVTAYVVASQFRLNSTLAGYTVGVGILLSLLSTAGWYYLLEWWWEG</sequence>
<dbReference type="PANTHER" id="PTHR36838">
    <property type="entry name" value="AUXIN EFFLUX CARRIER FAMILY PROTEIN"/>
    <property type="match status" value="1"/>
</dbReference>
<evidence type="ECO:0000313" key="9">
    <source>
        <dbReference type="Proteomes" id="UP000253517"/>
    </source>
</evidence>
<keyword evidence="3" id="KW-1003">Cell membrane</keyword>
<dbReference type="PANTHER" id="PTHR36838:SF1">
    <property type="entry name" value="SLR1864 PROTEIN"/>
    <property type="match status" value="1"/>
</dbReference>
<evidence type="ECO:0000256" key="1">
    <source>
        <dbReference type="ARBA" id="ARBA00004141"/>
    </source>
</evidence>
<organism evidence="8 9">
    <name type="scientific">Schleiferia thermophila</name>
    <dbReference type="NCBI Taxonomy" id="884107"/>
    <lineage>
        <taxon>Bacteria</taxon>
        <taxon>Pseudomonadati</taxon>
        <taxon>Bacteroidota</taxon>
        <taxon>Flavobacteriia</taxon>
        <taxon>Flavobacteriales</taxon>
        <taxon>Schleiferiaceae</taxon>
        <taxon>Schleiferia</taxon>
    </lineage>
</organism>
<feature type="transmembrane region" description="Helical" evidence="7">
    <location>
        <begin position="57"/>
        <end position="79"/>
    </location>
</feature>
<accession>A0A369A353</accession>
<keyword evidence="2" id="KW-0813">Transport</keyword>
<evidence type="ECO:0000256" key="3">
    <source>
        <dbReference type="ARBA" id="ARBA00022475"/>
    </source>
</evidence>
<keyword evidence="4 7" id="KW-0812">Transmembrane</keyword>
<dbReference type="AlphaFoldDB" id="A0A369A353"/>
<feature type="transmembrane region" description="Helical" evidence="7">
    <location>
        <begin position="91"/>
        <end position="115"/>
    </location>
</feature>
<evidence type="ECO:0000256" key="6">
    <source>
        <dbReference type="ARBA" id="ARBA00023136"/>
    </source>
</evidence>
<evidence type="ECO:0000256" key="2">
    <source>
        <dbReference type="ARBA" id="ARBA00022448"/>
    </source>
</evidence>
<dbReference type="InterPro" id="IPR004776">
    <property type="entry name" value="Mem_transp_PIN-like"/>
</dbReference>
<protein>
    <recommendedName>
        <fullName evidence="10">Transporter</fullName>
    </recommendedName>
</protein>
<evidence type="ECO:0000256" key="5">
    <source>
        <dbReference type="ARBA" id="ARBA00022989"/>
    </source>
</evidence>
<reference evidence="8 9" key="1">
    <citation type="submission" date="2018-07" db="EMBL/GenBank/DDBJ databases">
        <title>Genomic Encyclopedia of Type Strains, Phase IV (KMG-IV): sequencing the most valuable type-strain genomes for metagenomic binning, comparative biology and taxonomic classification.</title>
        <authorList>
            <person name="Goeker M."/>
        </authorList>
    </citation>
    <scope>NUCLEOTIDE SEQUENCE [LARGE SCALE GENOMIC DNA]</scope>
    <source>
        <strain evidence="8 9">DSM 21410</strain>
    </source>
</reference>
<evidence type="ECO:0000256" key="4">
    <source>
        <dbReference type="ARBA" id="ARBA00022692"/>
    </source>
</evidence>
<comment type="subcellular location">
    <subcellularLocation>
        <location evidence="1">Membrane</location>
        <topology evidence="1">Multi-pass membrane protein</topology>
    </subcellularLocation>
</comment>
<feature type="transmembrane region" description="Helical" evidence="7">
    <location>
        <begin position="127"/>
        <end position="145"/>
    </location>
</feature>